<evidence type="ECO:0000256" key="9">
    <source>
        <dbReference type="RuleBase" id="RU368030"/>
    </source>
</evidence>
<keyword evidence="5 9" id="KW-0997">Cell inner membrane</keyword>
<dbReference type="InterPro" id="IPR012902">
    <property type="entry name" value="N_methyl_site"/>
</dbReference>
<dbReference type="AlphaFoldDB" id="A0A1B1YS68"/>
<dbReference type="STRING" id="1810504.PG2T_04515"/>
<evidence type="ECO:0000256" key="2">
    <source>
        <dbReference type="ARBA" id="ARBA00008358"/>
    </source>
</evidence>
<keyword evidence="3" id="KW-1003">Cell membrane</keyword>
<dbReference type="KEGG" id="gbi:PG2T_04515"/>
<dbReference type="PROSITE" id="PS00409">
    <property type="entry name" value="PROKAR_NTER_METHYL"/>
    <property type="match status" value="1"/>
</dbReference>
<evidence type="ECO:0000313" key="13">
    <source>
        <dbReference type="Proteomes" id="UP000092952"/>
    </source>
</evidence>
<evidence type="ECO:0000256" key="8">
    <source>
        <dbReference type="ARBA" id="ARBA00023136"/>
    </source>
</evidence>
<evidence type="ECO:0000256" key="3">
    <source>
        <dbReference type="ARBA" id="ARBA00022475"/>
    </source>
</evidence>
<dbReference type="Proteomes" id="UP000092952">
    <property type="component" value="Chromosome"/>
</dbReference>
<dbReference type="GO" id="GO:0015627">
    <property type="term" value="C:type II protein secretion system complex"/>
    <property type="evidence" value="ECO:0007669"/>
    <property type="project" value="UniProtKB-UniRule"/>
</dbReference>
<dbReference type="PANTHER" id="PTHR38779">
    <property type="entry name" value="TYPE II SECRETION SYSTEM PROTEIN I-RELATED"/>
    <property type="match status" value="1"/>
</dbReference>
<evidence type="ECO:0000313" key="12">
    <source>
        <dbReference type="EMBL" id="ANX03527.1"/>
    </source>
</evidence>
<dbReference type="Gene3D" id="3.30.1300.30">
    <property type="entry name" value="GSPII I/J protein-like"/>
    <property type="match status" value="1"/>
</dbReference>
<keyword evidence="7" id="KW-1133">Transmembrane helix</keyword>
<dbReference type="GO" id="GO:0005886">
    <property type="term" value="C:plasma membrane"/>
    <property type="evidence" value="ECO:0007669"/>
    <property type="project" value="UniProtKB-SubCell"/>
</dbReference>
<dbReference type="InterPro" id="IPR045584">
    <property type="entry name" value="Pilin-like"/>
</dbReference>
<organism evidence="12 13">
    <name type="scientific">Immundisolibacter cernigliae</name>
    <dbReference type="NCBI Taxonomy" id="1810504"/>
    <lineage>
        <taxon>Bacteria</taxon>
        <taxon>Pseudomonadati</taxon>
        <taxon>Pseudomonadota</taxon>
        <taxon>Gammaproteobacteria</taxon>
        <taxon>Immundisolibacterales</taxon>
        <taxon>Immundisolibacteraceae</taxon>
        <taxon>Immundisolibacter</taxon>
    </lineage>
</organism>
<dbReference type="InParanoid" id="A0A1B1YS68"/>
<feature type="compositionally biased region" description="Pro residues" evidence="10">
    <location>
        <begin position="118"/>
        <end position="130"/>
    </location>
</feature>
<dbReference type="RefSeq" id="WP_068803024.1">
    <property type="nucleotide sequence ID" value="NZ_CP014671.1"/>
</dbReference>
<feature type="domain" description="Type II secretion system protein GspI C-terminal" evidence="11">
    <location>
        <begin position="41"/>
        <end position="114"/>
    </location>
</feature>
<dbReference type="InterPro" id="IPR010052">
    <property type="entry name" value="T2SS_protein-GspI"/>
</dbReference>
<evidence type="ECO:0000256" key="10">
    <source>
        <dbReference type="SAM" id="MobiDB-lite"/>
    </source>
</evidence>
<protein>
    <recommendedName>
        <fullName evidence="9">Type II secretion system protein I</fullName>
        <shortName evidence="9">T2SS minor pseudopilin I</shortName>
    </recommendedName>
</protein>
<comment type="function">
    <text evidence="9">Component of the type II secretion system required for the energy-dependent secretion of extracellular factors such as proteases and toxins from the periplasm.</text>
</comment>
<keyword evidence="8" id="KW-0472">Membrane</keyword>
<comment type="PTM">
    <text evidence="9">Cleaved by prepilin peptidase.</text>
</comment>
<comment type="subunit">
    <text evidence="9">Type II secretion is composed of four main components: the outer membrane complex, the inner membrane complex, the cytoplasmic secretion ATPase and the periplasm-spanning pseudopilus.</text>
</comment>
<dbReference type="NCBIfam" id="TIGR02532">
    <property type="entry name" value="IV_pilin_GFxxxE"/>
    <property type="match status" value="1"/>
</dbReference>
<dbReference type="PANTHER" id="PTHR38779:SF2">
    <property type="entry name" value="TYPE II SECRETION SYSTEM PROTEIN I-RELATED"/>
    <property type="match status" value="1"/>
</dbReference>
<evidence type="ECO:0000256" key="5">
    <source>
        <dbReference type="ARBA" id="ARBA00022519"/>
    </source>
</evidence>
<sequence>MHGPMRGFTLLEVLIALVVVAVTLTAATAAIGGAARRQRGLEERTFATWAAHNTLGRLRLDGLAGDHAERQQALAGQRLQVTVQAHDQEALRRLELVVHRVGEDEVLARLTGFLPRPTVEPLPMSNPGPAPESGSQQQPASDGASGPVPEPPL</sequence>
<keyword evidence="13" id="KW-1185">Reference proteome</keyword>
<keyword evidence="4 9" id="KW-0488">Methylation</keyword>
<evidence type="ECO:0000259" key="11">
    <source>
        <dbReference type="Pfam" id="PF02501"/>
    </source>
</evidence>
<dbReference type="Pfam" id="PF07963">
    <property type="entry name" value="N_methyl"/>
    <property type="match status" value="1"/>
</dbReference>
<evidence type="ECO:0000256" key="1">
    <source>
        <dbReference type="ARBA" id="ARBA00004377"/>
    </source>
</evidence>
<name>A0A1B1YS68_9GAMM</name>
<gene>
    <name evidence="12" type="ORF">PG2T_04515</name>
</gene>
<dbReference type="NCBIfam" id="TIGR01707">
    <property type="entry name" value="gspI"/>
    <property type="match status" value="1"/>
</dbReference>
<dbReference type="SUPFAM" id="SSF54523">
    <property type="entry name" value="Pili subunits"/>
    <property type="match status" value="1"/>
</dbReference>
<comment type="similarity">
    <text evidence="2 9">Belongs to the GSP I family.</text>
</comment>
<reference evidence="13" key="1">
    <citation type="submission" date="2016-03" db="EMBL/GenBank/DDBJ databases">
        <title>Complete genome sequence of Solimmundus cernigliae, representing a novel lineage of polycyclic aromatic hydrocarbon degraders within the Gammaproteobacteria.</title>
        <authorList>
            <person name="Singleton D.R."/>
            <person name="Dickey A.N."/>
            <person name="Scholl E.H."/>
            <person name="Wright F.A."/>
            <person name="Aitken M.D."/>
        </authorList>
    </citation>
    <scope>NUCLEOTIDE SEQUENCE [LARGE SCALE GENOMIC DNA]</scope>
    <source>
        <strain evidence="13">TR3.2</strain>
    </source>
</reference>
<evidence type="ECO:0000256" key="6">
    <source>
        <dbReference type="ARBA" id="ARBA00022692"/>
    </source>
</evidence>
<evidence type="ECO:0000256" key="7">
    <source>
        <dbReference type="ARBA" id="ARBA00022989"/>
    </source>
</evidence>
<accession>A0A1B1YS68</accession>
<evidence type="ECO:0000256" key="4">
    <source>
        <dbReference type="ARBA" id="ARBA00022481"/>
    </source>
</evidence>
<dbReference type="GO" id="GO:0015628">
    <property type="term" value="P:protein secretion by the type II secretion system"/>
    <property type="evidence" value="ECO:0007669"/>
    <property type="project" value="UniProtKB-UniRule"/>
</dbReference>
<comment type="subcellular location">
    <subcellularLocation>
        <location evidence="1 9">Cell inner membrane</location>
        <topology evidence="1 9">Single-pass membrane protein</topology>
    </subcellularLocation>
</comment>
<dbReference type="InterPro" id="IPR003413">
    <property type="entry name" value="T2SS_GspI_C"/>
</dbReference>
<dbReference type="Pfam" id="PF02501">
    <property type="entry name" value="T2SSI"/>
    <property type="match status" value="1"/>
</dbReference>
<keyword evidence="6" id="KW-0812">Transmembrane</keyword>
<dbReference type="EMBL" id="CP014671">
    <property type="protein sequence ID" value="ANX03527.1"/>
    <property type="molecule type" value="Genomic_DNA"/>
</dbReference>
<proteinExistence type="inferred from homology"/>
<feature type="region of interest" description="Disordered" evidence="10">
    <location>
        <begin position="115"/>
        <end position="153"/>
    </location>
</feature>